<evidence type="ECO:0000313" key="1">
    <source>
        <dbReference type="EMBL" id="KAF8874885.1"/>
    </source>
</evidence>
<dbReference type="AlphaFoldDB" id="A0A9P5NBJ2"/>
<accession>A0A9P5NBJ2</accession>
<keyword evidence="2" id="KW-1185">Reference proteome</keyword>
<name>A0A9P5NBJ2_GYMJU</name>
<dbReference type="Proteomes" id="UP000724874">
    <property type="component" value="Unassembled WGS sequence"/>
</dbReference>
<dbReference type="EMBL" id="JADNYJ010000206">
    <property type="protein sequence ID" value="KAF8874885.1"/>
    <property type="molecule type" value="Genomic_DNA"/>
</dbReference>
<sequence length="82" mass="9509">MFDKTSIPTLSDDDPNDELIPFEYGKLLPESIIIRALQTLEAYYQHAGDEFEIQIMFTMPSLSVESELSNKQRKLKELKNRS</sequence>
<organism evidence="1 2">
    <name type="scientific">Gymnopilus junonius</name>
    <name type="common">Spectacular rustgill mushroom</name>
    <name type="synonym">Gymnopilus spectabilis subsp. junonius</name>
    <dbReference type="NCBI Taxonomy" id="109634"/>
    <lineage>
        <taxon>Eukaryota</taxon>
        <taxon>Fungi</taxon>
        <taxon>Dikarya</taxon>
        <taxon>Basidiomycota</taxon>
        <taxon>Agaricomycotina</taxon>
        <taxon>Agaricomycetes</taxon>
        <taxon>Agaricomycetidae</taxon>
        <taxon>Agaricales</taxon>
        <taxon>Agaricineae</taxon>
        <taxon>Hymenogastraceae</taxon>
        <taxon>Gymnopilus</taxon>
    </lineage>
</organism>
<protein>
    <submittedName>
        <fullName evidence="1">Uncharacterized protein</fullName>
    </submittedName>
</protein>
<comment type="caution">
    <text evidence="1">The sequence shown here is derived from an EMBL/GenBank/DDBJ whole genome shotgun (WGS) entry which is preliminary data.</text>
</comment>
<proteinExistence type="predicted"/>
<reference evidence="1" key="1">
    <citation type="submission" date="2020-11" db="EMBL/GenBank/DDBJ databases">
        <authorList>
            <consortium name="DOE Joint Genome Institute"/>
            <person name="Ahrendt S."/>
            <person name="Riley R."/>
            <person name="Andreopoulos W."/>
            <person name="LaButti K."/>
            <person name="Pangilinan J."/>
            <person name="Ruiz-duenas F.J."/>
            <person name="Barrasa J.M."/>
            <person name="Sanchez-Garcia M."/>
            <person name="Camarero S."/>
            <person name="Miyauchi S."/>
            <person name="Serrano A."/>
            <person name="Linde D."/>
            <person name="Babiker R."/>
            <person name="Drula E."/>
            <person name="Ayuso-Fernandez I."/>
            <person name="Pacheco R."/>
            <person name="Padilla G."/>
            <person name="Ferreira P."/>
            <person name="Barriuso J."/>
            <person name="Kellner H."/>
            <person name="Castanera R."/>
            <person name="Alfaro M."/>
            <person name="Ramirez L."/>
            <person name="Pisabarro A.G."/>
            <person name="Kuo A."/>
            <person name="Tritt A."/>
            <person name="Lipzen A."/>
            <person name="He G."/>
            <person name="Yan M."/>
            <person name="Ng V."/>
            <person name="Cullen D."/>
            <person name="Martin F."/>
            <person name="Rosso M.-N."/>
            <person name="Henrissat B."/>
            <person name="Hibbett D."/>
            <person name="Martinez A.T."/>
            <person name="Grigoriev I.V."/>
        </authorList>
    </citation>
    <scope>NUCLEOTIDE SEQUENCE</scope>
    <source>
        <strain evidence="1">AH 44721</strain>
    </source>
</reference>
<evidence type="ECO:0000313" key="2">
    <source>
        <dbReference type="Proteomes" id="UP000724874"/>
    </source>
</evidence>
<gene>
    <name evidence="1" type="ORF">CPB84DRAFT_1853469</name>
</gene>